<keyword evidence="7" id="KW-0496">Mitochondrion</keyword>
<keyword evidence="11" id="KW-1185">Reference proteome</keyword>
<evidence type="ECO:0000256" key="2">
    <source>
        <dbReference type="ARBA" id="ARBA00022763"/>
    </source>
</evidence>
<comment type="function">
    <text evidence="7">Bifunctional DNA N-glycosylase with associated apurinic/apyrimidinic (AP) lyase function that catalyzes the first step in base excision repair (BER), the primary repair pathway for the repair of oxidative DNA damage. The DNA N-glycosylase activity releases the damaged DNA base from DNA by cleaving the N-glycosidic bond, leaving an AP site. The AP lyase activity cleaves the phosphodiester bond 3' to the AP site by a beta-elimination. Primarily recognizes and repairs oxidative base damage of pyrimidines.</text>
</comment>
<dbReference type="Pfam" id="PF00730">
    <property type="entry name" value="HhH-GPD"/>
    <property type="match status" value="1"/>
</dbReference>
<dbReference type="VEuPathDB" id="FungiDB:F503_08217"/>
<dbReference type="EC" id="4.2.99.18" evidence="7"/>
<feature type="compositionally biased region" description="Low complexity" evidence="8">
    <location>
        <begin position="90"/>
        <end position="103"/>
    </location>
</feature>
<dbReference type="AlphaFoldDB" id="S3C1U0"/>
<dbReference type="PANTHER" id="PTHR43286">
    <property type="entry name" value="ENDONUCLEASE III-LIKE PROTEIN 1"/>
    <property type="match status" value="1"/>
</dbReference>
<comment type="subcellular location">
    <subcellularLocation>
        <location evidence="7">Nucleus</location>
    </subcellularLocation>
    <subcellularLocation>
        <location evidence="7">Mitochondrion</location>
    </subcellularLocation>
</comment>
<dbReference type="Gene3D" id="1.10.1670.10">
    <property type="entry name" value="Helix-hairpin-Helix base-excision DNA repair enzymes (C-terminal)"/>
    <property type="match status" value="1"/>
</dbReference>
<dbReference type="HOGENOM" id="CLU_012862_4_1_1"/>
<dbReference type="EMBL" id="KE148155">
    <property type="protein sequence ID" value="EPE05686.1"/>
    <property type="molecule type" value="Genomic_DNA"/>
</dbReference>
<evidence type="ECO:0000256" key="7">
    <source>
        <dbReference type="HAMAP-Rule" id="MF_03183"/>
    </source>
</evidence>
<dbReference type="SUPFAM" id="SSF48150">
    <property type="entry name" value="DNA-glycosylase"/>
    <property type="match status" value="1"/>
</dbReference>
<evidence type="ECO:0000256" key="1">
    <source>
        <dbReference type="ARBA" id="ARBA00008343"/>
    </source>
</evidence>
<dbReference type="Gene3D" id="1.10.340.30">
    <property type="entry name" value="Hypothetical protein, domain 2"/>
    <property type="match status" value="1"/>
</dbReference>
<evidence type="ECO:0000256" key="8">
    <source>
        <dbReference type="SAM" id="MobiDB-lite"/>
    </source>
</evidence>
<dbReference type="GO" id="GO:0006285">
    <property type="term" value="P:base-excision repair, AP site formation"/>
    <property type="evidence" value="ECO:0007669"/>
    <property type="project" value="UniProtKB-UniRule"/>
</dbReference>
<dbReference type="InterPro" id="IPR000445">
    <property type="entry name" value="HhH_motif"/>
</dbReference>
<feature type="compositionally biased region" description="Basic and acidic residues" evidence="8">
    <location>
        <begin position="27"/>
        <end position="39"/>
    </location>
</feature>
<comment type="similarity">
    <text evidence="1 7">Belongs to the Nth/MutY family.</text>
</comment>
<keyword evidence="2 7" id="KW-0227">DNA damage</keyword>
<keyword evidence="7" id="KW-0539">Nucleus</keyword>
<dbReference type="InterPro" id="IPR003265">
    <property type="entry name" value="HhH-GPD_domain"/>
</dbReference>
<evidence type="ECO:0000259" key="9">
    <source>
        <dbReference type="SMART" id="SM00478"/>
    </source>
</evidence>
<dbReference type="GO" id="GO:0005634">
    <property type="term" value="C:nucleus"/>
    <property type="evidence" value="ECO:0007669"/>
    <property type="project" value="UniProtKB-SubCell"/>
</dbReference>
<dbReference type="InterPro" id="IPR030841">
    <property type="entry name" value="NTH1"/>
</dbReference>
<comment type="caution">
    <text evidence="7">Lacks conserved residue(s) required for the propagation of feature annotation.</text>
</comment>
<dbReference type="SMART" id="SM00478">
    <property type="entry name" value="ENDO3c"/>
    <property type="match status" value="1"/>
</dbReference>
<dbReference type="GO" id="GO:0006289">
    <property type="term" value="P:nucleotide-excision repair"/>
    <property type="evidence" value="ECO:0007669"/>
    <property type="project" value="TreeGrafter"/>
</dbReference>
<dbReference type="GO" id="GO:0000703">
    <property type="term" value="F:oxidized pyrimidine nucleobase lesion DNA N-glycosylase activity"/>
    <property type="evidence" value="ECO:0007669"/>
    <property type="project" value="UniProtKB-UniRule"/>
</dbReference>
<sequence>MTADSTEAPSARRRPTRMAAGALSRFRYREDSSDSDGTKDSSSVKIKKEEYDSEDDVHVPQDRDNDSSLSELSLDSDDEAAAPKRKSRARVTSTRTTKSKTTITTISTYTAPAGKRKRAATTATAVTVLPTRKKRNGVAATDSAKNEDPELEDRIRAKREIKDEEDDDASRVLAATAKRASPRKARKPARVITTKVKREGDNDETTTTHVEPPTDWELFYNLVMEMRQPGGAAANAAVDTMGCERLAQASASPRDRRFHTLISLMLSSQTKDTVNAVAMERLYTELPAHKPGAPVGLNLDNILAVDPVLLNQLIWQVGFHNNKTKYIKQAAIILRDQWEGDIPSTAEGLMALPGVGPKMAYLCLAAENGWNRVEGIGVDVHVHRITNMWGWQKPGSPQAKTPESTRLSLQSWLPKEKWKEINWLLVGFGQAVCLPQGAKCGDCTLGLRGLCRAANRKKVNEGRKRRIELGEDIEDFVKNEEVKDEEIKEENEL</sequence>
<keyword evidence="3 7" id="KW-0378">Hydrolase</keyword>
<dbReference type="eggNOG" id="KOG1921">
    <property type="taxonomic scope" value="Eukaryota"/>
</dbReference>
<dbReference type="EC" id="3.2.2.-" evidence="7"/>
<feature type="region of interest" description="Disordered" evidence="8">
    <location>
        <begin position="132"/>
        <end position="154"/>
    </location>
</feature>
<dbReference type="CDD" id="cd00056">
    <property type="entry name" value="ENDO3c"/>
    <property type="match status" value="1"/>
</dbReference>
<name>S3C1U0_OPHP1</name>
<dbReference type="GO" id="GO:0140078">
    <property type="term" value="F:class I DNA-(apurinic or apyrimidinic site) endonuclease activity"/>
    <property type="evidence" value="ECO:0007669"/>
    <property type="project" value="UniProtKB-EC"/>
</dbReference>
<keyword evidence="4 7" id="KW-0234">DNA repair</keyword>
<feature type="compositionally biased region" description="Basic and acidic residues" evidence="8">
    <location>
        <begin position="46"/>
        <end position="66"/>
    </location>
</feature>
<accession>S3C1U0</accession>
<evidence type="ECO:0000256" key="6">
    <source>
        <dbReference type="ARBA" id="ARBA00023295"/>
    </source>
</evidence>
<dbReference type="InterPro" id="IPR023170">
    <property type="entry name" value="HhH_base_excis_C"/>
</dbReference>
<comment type="catalytic activity">
    <reaction evidence="7">
        <text>2'-deoxyribonucleotide-(2'-deoxyribose 5'-phosphate)-2'-deoxyribonucleotide-DNA = a 3'-end 2'-deoxyribonucleotide-(2,3-dehydro-2,3-deoxyribose 5'-phosphate)-DNA + a 5'-end 5'-phospho-2'-deoxyribonucleoside-DNA + H(+)</text>
        <dbReference type="Rhea" id="RHEA:66592"/>
        <dbReference type="Rhea" id="RHEA-COMP:13180"/>
        <dbReference type="Rhea" id="RHEA-COMP:16897"/>
        <dbReference type="Rhea" id="RHEA-COMP:17067"/>
        <dbReference type="ChEBI" id="CHEBI:15378"/>
        <dbReference type="ChEBI" id="CHEBI:136412"/>
        <dbReference type="ChEBI" id="CHEBI:157695"/>
        <dbReference type="ChEBI" id="CHEBI:167181"/>
        <dbReference type="EC" id="4.2.99.18"/>
    </reaction>
</comment>
<gene>
    <name evidence="7" type="primary">NTH1</name>
    <name evidence="10" type="ORF">F503_08217</name>
</gene>
<dbReference type="HAMAP" id="MF_03183">
    <property type="entry name" value="Endonuclease_III_Nth"/>
    <property type="match status" value="1"/>
</dbReference>
<dbReference type="STRING" id="1262450.S3C1U0"/>
<reference evidence="10 11" key="1">
    <citation type="journal article" date="2013" name="BMC Genomics">
        <title>The genome and transcriptome of the pine saprophyte Ophiostoma piceae, and a comparison with the bark beetle-associated pine pathogen Grosmannia clavigera.</title>
        <authorList>
            <person name="Haridas S."/>
            <person name="Wang Y."/>
            <person name="Lim L."/>
            <person name="Massoumi Alamouti S."/>
            <person name="Jackman S."/>
            <person name="Docking R."/>
            <person name="Robertson G."/>
            <person name="Birol I."/>
            <person name="Bohlmann J."/>
            <person name="Breuil C."/>
        </authorList>
    </citation>
    <scope>NUCLEOTIDE SEQUENCE [LARGE SCALE GENOMIC DNA]</scope>
    <source>
        <strain evidence="10 11">UAMH 11346</strain>
    </source>
</reference>
<keyword evidence="6 7" id="KW-0326">Glycosidase</keyword>
<feature type="region of interest" description="Disordered" evidence="8">
    <location>
        <begin position="1"/>
        <end position="103"/>
    </location>
</feature>
<evidence type="ECO:0000256" key="5">
    <source>
        <dbReference type="ARBA" id="ARBA00023239"/>
    </source>
</evidence>
<dbReference type="InterPro" id="IPR011257">
    <property type="entry name" value="DNA_glycosylase"/>
</dbReference>
<dbReference type="OrthoDB" id="2099276at2759"/>
<dbReference type="GO" id="GO:0003677">
    <property type="term" value="F:DNA binding"/>
    <property type="evidence" value="ECO:0007669"/>
    <property type="project" value="UniProtKB-UniRule"/>
</dbReference>
<evidence type="ECO:0000256" key="4">
    <source>
        <dbReference type="ARBA" id="ARBA00023204"/>
    </source>
</evidence>
<dbReference type="Pfam" id="PF00633">
    <property type="entry name" value="HHH"/>
    <property type="match status" value="1"/>
</dbReference>
<dbReference type="GO" id="GO:0005739">
    <property type="term" value="C:mitochondrion"/>
    <property type="evidence" value="ECO:0007669"/>
    <property type="project" value="UniProtKB-SubCell"/>
</dbReference>
<proteinExistence type="inferred from homology"/>
<feature type="domain" description="HhH-GPD" evidence="9">
    <location>
        <begin position="266"/>
        <end position="431"/>
    </location>
</feature>
<evidence type="ECO:0000313" key="11">
    <source>
        <dbReference type="Proteomes" id="UP000016923"/>
    </source>
</evidence>
<evidence type="ECO:0000256" key="3">
    <source>
        <dbReference type="ARBA" id="ARBA00022801"/>
    </source>
</evidence>
<protein>
    <recommendedName>
        <fullName evidence="7">Endonuclease III homolog</fullName>
        <ecNumber evidence="7">3.2.2.-</ecNumber>
        <ecNumber evidence="7">4.2.99.18</ecNumber>
    </recommendedName>
    <alternativeName>
        <fullName evidence="7">Bifunctional DNA N-glycosylase/DNA-(apurinic or apyrimidinic site) lyase</fullName>
        <shortName evidence="7">DNA glycosylase/AP lyase</shortName>
    </alternativeName>
</protein>
<evidence type="ECO:0000313" key="10">
    <source>
        <dbReference type="EMBL" id="EPE05686.1"/>
    </source>
</evidence>
<dbReference type="FunFam" id="1.10.340.30:FF:000014">
    <property type="entry name" value="Endonuclease III homolog"/>
    <property type="match status" value="1"/>
</dbReference>
<dbReference type="Proteomes" id="UP000016923">
    <property type="component" value="Unassembled WGS sequence"/>
</dbReference>
<dbReference type="PANTHER" id="PTHR43286:SF1">
    <property type="entry name" value="ENDONUCLEASE III-LIKE PROTEIN 1"/>
    <property type="match status" value="1"/>
</dbReference>
<organism evidence="10 11">
    <name type="scientific">Ophiostoma piceae (strain UAMH 11346)</name>
    <name type="common">Sap stain fungus</name>
    <dbReference type="NCBI Taxonomy" id="1262450"/>
    <lineage>
        <taxon>Eukaryota</taxon>
        <taxon>Fungi</taxon>
        <taxon>Dikarya</taxon>
        <taxon>Ascomycota</taxon>
        <taxon>Pezizomycotina</taxon>
        <taxon>Sordariomycetes</taxon>
        <taxon>Sordariomycetidae</taxon>
        <taxon>Ophiostomatales</taxon>
        <taxon>Ophiostomataceae</taxon>
        <taxon>Ophiostoma</taxon>
    </lineage>
</organism>
<feature type="compositionally biased region" description="Basic and acidic residues" evidence="8">
    <location>
        <begin position="144"/>
        <end position="154"/>
    </location>
</feature>
<keyword evidence="5 7" id="KW-0456">Lyase</keyword>